<evidence type="ECO:0000256" key="1">
    <source>
        <dbReference type="ARBA" id="ARBA00005696"/>
    </source>
</evidence>
<protein>
    <recommendedName>
        <fullName evidence="2">Ubiquitin-like-conjugating enzyme ATG10</fullName>
    </recommendedName>
    <alternativeName>
        <fullName evidence="6">Autophagy-related protein 10</fullName>
    </alternativeName>
</protein>
<keyword evidence="9" id="KW-1185">Reference proteome</keyword>
<dbReference type="GeneTree" id="ENSGT00390000000924"/>
<dbReference type="InterPro" id="IPR007135">
    <property type="entry name" value="Atg3/Atg10"/>
</dbReference>
<reference evidence="8" key="3">
    <citation type="submission" date="2025-09" db="UniProtKB">
        <authorList>
            <consortium name="Ensembl"/>
        </authorList>
    </citation>
    <scope>IDENTIFICATION</scope>
</reference>
<reference evidence="8 9" key="1">
    <citation type="submission" date="2019-04" db="EMBL/GenBank/DDBJ databases">
        <authorList>
            <consortium name="Wellcome Sanger Institute Data Sharing"/>
        </authorList>
    </citation>
    <scope>NUCLEOTIDE SEQUENCE [LARGE SCALE GENOMIC DNA]</scope>
</reference>
<dbReference type="GO" id="GO:0000422">
    <property type="term" value="P:autophagy of mitochondrion"/>
    <property type="evidence" value="ECO:0007669"/>
    <property type="project" value="TreeGrafter"/>
</dbReference>
<keyword evidence="5" id="KW-0072">Autophagy</keyword>
<evidence type="ECO:0000256" key="7">
    <source>
        <dbReference type="SAM" id="MobiDB-lite"/>
    </source>
</evidence>
<dbReference type="PANTHER" id="PTHR14957">
    <property type="entry name" value="UBIQUITIN-LIKE-CONJUGATING ENZYME ATG10"/>
    <property type="match status" value="1"/>
</dbReference>
<keyword evidence="4" id="KW-0833">Ubl conjugation pathway</keyword>
<evidence type="ECO:0000313" key="8">
    <source>
        <dbReference type="Ensembl" id="ENSSFOP00015052531.1"/>
    </source>
</evidence>
<evidence type="ECO:0000256" key="4">
    <source>
        <dbReference type="ARBA" id="ARBA00022786"/>
    </source>
</evidence>
<evidence type="ECO:0000313" key="9">
    <source>
        <dbReference type="Proteomes" id="UP000694397"/>
    </source>
</evidence>
<dbReference type="Pfam" id="PF03987">
    <property type="entry name" value="Autophagy_act_C"/>
    <property type="match status" value="1"/>
</dbReference>
<name>A0A8C9TEH7_SCLFO</name>
<evidence type="ECO:0000256" key="6">
    <source>
        <dbReference type="ARBA" id="ARBA00029833"/>
    </source>
</evidence>
<comment type="similarity">
    <text evidence="1">Belongs to the ATG10 family.</text>
</comment>
<evidence type="ECO:0000256" key="5">
    <source>
        <dbReference type="ARBA" id="ARBA00023006"/>
    </source>
</evidence>
<proteinExistence type="inferred from homology"/>
<dbReference type="GO" id="GO:0005829">
    <property type="term" value="C:cytosol"/>
    <property type="evidence" value="ECO:0007669"/>
    <property type="project" value="TreeGrafter"/>
</dbReference>
<sequence length="320" mass="35835">MCGTSSSKTDQINTNEASKISARRRGPGSRPAFVLIVFCCTRVDFCPQPFSRCTIVNEAPPAFQMSSPRKLVADAMYLDEEGFRQCCELFLQQSCALDDGWCWEGFNGSADGYMKKTVLGRGKINTPSLDGSCKSEEDVCALGKETQEGAPDGSEWEALDAEWSAAIRYEYHVLYSSSYQTPVLYFRASALDGRPLSLEEMWDNVHPSYRRRLLHSPWDTITQQEHPCLGQPFFVLHPCRTWDFMSPILEAAQNECRSQWTRSVEGTAEETARVLWPSLPHTNLCSLGAQWTSCSSCQQRVQLRNAPLISSPLNLAGCTQ</sequence>
<gene>
    <name evidence="8" type="primary">ATG10</name>
    <name evidence="8" type="synonym">atg10</name>
</gene>
<feature type="compositionally biased region" description="Polar residues" evidence="7">
    <location>
        <begin position="1"/>
        <end position="18"/>
    </location>
</feature>
<evidence type="ECO:0000256" key="3">
    <source>
        <dbReference type="ARBA" id="ARBA00022679"/>
    </source>
</evidence>
<dbReference type="Ensembl" id="ENSSFOT00015047902.1">
    <property type="protein sequence ID" value="ENSSFOP00015052531.1"/>
    <property type="gene ID" value="ENSSFOG00015027963.1"/>
</dbReference>
<evidence type="ECO:0000256" key="2">
    <source>
        <dbReference type="ARBA" id="ARBA00021099"/>
    </source>
</evidence>
<dbReference type="PANTHER" id="PTHR14957:SF1">
    <property type="entry name" value="UBIQUITIN-LIKE-CONJUGATING ENZYME ATG10"/>
    <property type="match status" value="1"/>
</dbReference>
<dbReference type="Gene3D" id="3.30.1460.50">
    <property type="match status" value="1"/>
</dbReference>
<dbReference type="OrthoDB" id="4089664at2759"/>
<reference evidence="8" key="2">
    <citation type="submission" date="2025-08" db="UniProtKB">
        <authorList>
            <consortium name="Ensembl"/>
        </authorList>
    </citation>
    <scope>IDENTIFICATION</scope>
</reference>
<feature type="region of interest" description="Disordered" evidence="7">
    <location>
        <begin position="1"/>
        <end position="27"/>
    </location>
</feature>
<dbReference type="Proteomes" id="UP000694397">
    <property type="component" value="Chromosome 6"/>
</dbReference>
<dbReference type="AlphaFoldDB" id="A0A8C9TEH7"/>
<dbReference type="GO" id="GO:0000045">
    <property type="term" value="P:autophagosome assembly"/>
    <property type="evidence" value="ECO:0007669"/>
    <property type="project" value="TreeGrafter"/>
</dbReference>
<accession>A0A8C9TEH7</accession>
<dbReference type="GO" id="GO:0061651">
    <property type="term" value="F:Atg12 conjugating enzyme activity"/>
    <property type="evidence" value="ECO:0007669"/>
    <property type="project" value="TreeGrafter"/>
</dbReference>
<dbReference type="GO" id="GO:0032446">
    <property type="term" value="P:protein modification by small protein conjugation"/>
    <property type="evidence" value="ECO:0007669"/>
    <property type="project" value="TreeGrafter"/>
</dbReference>
<keyword evidence="3" id="KW-0808">Transferase</keyword>
<organism evidence="8 9">
    <name type="scientific">Scleropages formosus</name>
    <name type="common">Asian bonytongue</name>
    <name type="synonym">Osteoglossum formosum</name>
    <dbReference type="NCBI Taxonomy" id="113540"/>
    <lineage>
        <taxon>Eukaryota</taxon>
        <taxon>Metazoa</taxon>
        <taxon>Chordata</taxon>
        <taxon>Craniata</taxon>
        <taxon>Vertebrata</taxon>
        <taxon>Euteleostomi</taxon>
        <taxon>Actinopterygii</taxon>
        <taxon>Neopterygii</taxon>
        <taxon>Teleostei</taxon>
        <taxon>Osteoglossocephala</taxon>
        <taxon>Osteoglossomorpha</taxon>
        <taxon>Osteoglossiformes</taxon>
        <taxon>Osteoglossidae</taxon>
        <taxon>Scleropages</taxon>
    </lineage>
</organism>